<evidence type="ECO:0000313" key="2">
    <source>
        <dbReference type="Proteomes" id="UP000195305"/>
    </source>
</evidence>
<reference evidence="1 2" key="1">
    <citation type="journal article" date="2018" name="BMC Genomics">
        <title>Whole genome sequencing and function prediction of 133 gut anaerobes isolated from chicken caecum in pure cultures.</title>
        <authorList>
            <person name="Medvecky M."/>
            <person name="Cejkova D."/>
            <person name="Polansky O."/>
            <person name="Karasova D."/>
            <person name="Kubasova T."/>
            <person name="Cizek A."/>
            <person name="Rychlik I."/>
        </authorList>
    </citation>
    <scope>NUCLEOTIDE SEQUENCE [LARGE SCALE GENOMIC DNA]</scope>
    <source>
        <strain evidence="1 2">An13</strain>
    </source>
</reference>
<evidence type="ECO:0000313" key="1">
    <source>
        <dbReference type="EMBL" id="OUQ36057.1"/>
    </source>
</evidence>
<sequence>MKKKSFDEFQLLKKKSMHYDEMSDEDKIKFNQQMEDIKDRYDMKDLKQSDYIDSKREGDYINEEDLEIDEAL</sequence>
<keyword evidence="2" id="KW-1185">Reference proteome</keyword>
<protein>
    <submittedName>
        <fullName evidence="1">Uncharacterized protein</fullName>
    </submittedName>
</protein>
<organism evidence="1 2">
    <name type="scientific">Massilimicrobiota timonensis</name>
    <dbReference type="NCBI Taxonomy" id="1776392"/>
    <lineage>
        <taxon>Bacteria</taxon>
        <taxon>Bacillati</taxon>
        <taxon>Bacillota</taxon>
        <taxon>Erysipelotrichia</taxon>
        <taxon>Erysipelotrichales</taxon>
        <taxon>Erysipelotrichaceae</taxon>
        <taxon>Massilimicrobiota</taxon>
    </lineage>
</organism>
<comment type="caution">
    <text evidence="1">The sequence shown here is derived from an EMBL/GenBank/DDBJ whole genome shotgun (WGS) entry which is preliminary data.</text>
</comment>
<dbReference type="RefSeq" id="WP_087357113.1">
    <property type="nucleotide sequence ID" value="NZ_AP031415.1"/>
</dbReference>
<accession>A0A1Y4T1J6</accession>
<proteinExistence type="predicted"/>
<dbReference type="AlphaFoldDB" id="A0A1Y4T1J6"/>
<name>A0A1Y4T1J6_9FIRM</name>
<dbReference type="EMBL" id="NFLJ01000004">
    <property type="protein sequence ID" value="OUQ36057.1"/>
    <property type="molecule type" value="Genomic_DNA"/>
</dbReference>
<dbReference type="Proteomes" id="UP000195305">
    <property type="component" value="Unassembled WGS sequence"/>
</dbReference>
<gene>
    <name evidence="1" type="ORF">B5E75_01940</name>
</gene>